<protein>
    <submittedName>
        <fullName evidence="1">Uncharacterized protein</fullName>
    </submittedName>
</protein>
<reference evidence="1" key="1">
    <citation type="journal article" date="2023" name="Mol. Biol. Evol.">
        <title>Third-Generation Sequencing Reveals the Adaptive Role of the Epigenome in Three Deep-Sea Polychaetes.</title>
        <authorList>
            <person name="Perez M."/>
            <person name="Aroh O."/>
            <person name="Sun Y."/>
            <person name="Lan Y."/>
            <person name="Juniper S.K."/>
            <person name="Young C.R."/>
            <person name="Angers B."/>
            <person name="Qian P.Y."/>
        </authorList>
    </citation>
    <scope>NUCLEOTIDE SEQUENCE</scope>
    <source>
        <strain evidence="1">R07B-5</strain>
    </source>
</reference>
<keyword evidence="2" id="KW-1185">Reference proteome</keyword>
<evidence type="ECO:0000313" key="1">
    <source>
        <dbReference type="EMBL" id="KAK2191899.1"/>
    </source>
</evidence>
<sequence>MVKIFPNLAGVRRTAADAIFGSPTEFLAVLGLPDAHYFDPCPLLLSVPSTPVCALYCCLCPLLLSVPSTRLYALYSCLCPLLVSMHSTPVYAIYSCLCPLLLRTGVDVKAGKNIRKNEEGFELFDDYWTESVWRRALKSKHSGKKTAELAVALAVMQHNKVATALVDAVDSLGVSPGAEVVRVASLYETANSQPCHKAVSKTSRKMKALGKLQLGV</sequence>
<dbReference type="EMBL" id="JAODUO010000043">
    <property type="protein sequence ID" value="KAK2191899.1"/>
    <property type="molecule type" value="Genomic_DNA"/>
</dbReference>
<organism evidence="1 2">
    <name type="scientific">Ridgeia piscesae</name>
    <name type="common">Tubeworm</name>
    <dbReference type="NCBI Taxonomy" id="27915"/>
    <lineage>
        <taxon>Eukaryota</taxon>
        <taxon>Metazoa</taxon>
        <taxon>Spiralia</taxon>
        <taxon>Lophotrochozoa</taxon>
        <taxon>Annelida</taxon>
        <taxon>Polychaeta</taxon>
        <taxon>Sedentaria</taxon>
        <taxon>Canalipalpata</taxon>
        <taxon>Sabellida</taxon>
        <taxon>Siboglinidae</taxon>
        <taxon>Ridgeia</taxon>
    </lineage>
</organism>
<evidence type="ECO:0000313" key="2">
    <source>
        <dbReference type="Proteomes" id="UP001209878"/>
    </source>
</evidence>
<accession>A0AAD9PC00</accession>
<dbReference type="Proteomes" id="UP001209878">
    <property type="component" value="Unassembled WGS sequence"/>
</dbReference>
<gene>
    <name evidence="1" type="ORF">NP493_43g05086</name>
</gene>
<comment type="caution">
    <text evidence="1">The sequence shown here is derived from an EMBL/GenBank/DDBJ whole genome shotgun (WGS) entry which is preliminary data.</text>
</comment>
<dbReference type="AlphaFoldDB" id="A0AAD9PC00"/>
<name>A0AAD9PC00_RIDPI</name>
<proteinExistence type="predicted"/>